<dbReference type="AlphaFoldDB" id="A0A2G3E204"/>
<dbReference type="Gene3D" id="2.60.40.1240">
    <property type="match status" value="1"/>
</dbReference>
<dbReference type="Pfam" id="PF16430">
    <property type="entry name" value="DUF5027"/>
    <property type="match status" value="1"/>
</dbReference>
<name>A0A2G3E204_9FIRM</name>
<evidence type="ECO:0000256" key="1">
    <source>
        <dbReference type="ARBA" id="ARBA00022729"/>
    </source>
</evidence>
<keyword evidence="1" id="KW-0732">Signal</keyword>
<keyword evidence="3" id="KW-1185">Reference proteome</keyword>
<accession>A0A2G3E204</accession>
<dbReference type="EMBL" id="PDYG01000073">
    <property type="protein sequence ID" value="PHU37269.1"/>
    <property type="molecule type" value="Genomic_DNA"/>
</dbReference>
<dbReference type="Proteomes" id="UP000224563">
    <property type="component" value="Unassembled WGS sequence"/>
</dbReference>
<reference evidence="2 3" key="2">
    <citation type="submission" date="2017-10" db="EMBL/GenBank/DDBJ databases">
        <authorList>
            <person name="Banno H."/>
            <person name="Chua N.-H."/>
        </authorList>
    </citation>
    <scope>NUCLEOTIDE SEQUENCE [LARGE SCALE GENOMIC DNA]</scope>
    <source>
        <strain evidence="2 3">JK623</strain>
    </source>
</reference>
<gene>
    <name evidence="2" type="ORF">CSX02_08850</name>
</gene>
<dbReference type="InterPro" id="IPR032208">
    <property type="entry name" value="DUF5027"/>
</dbReference>
<proteinExistence type="predicted"/>
<protein>
    <recommendedName>
        <fullName evidence="4">DUF4352 domain-containing protein</fullName>
    </recommendedName>
</protein>
<comment type="caution">
    <text evidence="2">The sequence shown here is derived from an EMBL/GenBank/DDBJ whole genome shotgun (WGS) entry which is preliminary data.</text>
</comment>
<sequence>MDYDCLKKIDESADLYELSETDGMKKMMEITFQKVYFSQEIEELEKWSDVGLSGIQLDGNVCQNGRIIYMEFTIKNVSDEEVKYYASNVGLVYMDERENIRQATTDVGYFNYMSEGHDGLLVKIQPGESKEIRIGYFIPEETFEKGKLYIDATMQNPSENEYKVYYSIPDMEK</sequence>
<evidence type="ECO:0008006" key="4">
    <source>
        <dbReference type="Google" id="ProtNLM"/>
    </source>
</evidence>
<evidence type="ECO:0000313" key="3">
    <source>
        <dbReference type="Proteomes" id="UP000224563"/>
    </source>
</evidence>
<dbReference type="InterPro" id="IPR029050">
    <property type="entry name" value="Immunoprotect_excell_Ig-like"/>
</dbReference>
<organism evidence="2 3">
    <name type="scientific">Agathobacter ruminis</name>
    <dbReference type="NCBI Taxonomy" id="1712665"/>
    <lineage>
        <taxon>Bacteria</taxon>
        <taxon>Bacillati</taxon>
        <taxon>Bacillota</taxon>
        <taxon>Clostridia</taxon>
        <taxon>Lachnospirales</taxon>
        <taxon>Lachnospiraceae</taxon>
        <taxon>Agathobacter</taxon>
    </lineage>
</organism>
<evidence type="ECO:0000313" key="2">
    <source>
        <dbReference type="EMBL" id="PHU37269.1"/>
    </source>
</evidence>
<reference evidence="2 3" key="1">
    <citation type="submission" date="2017-10" db="EMBL/GenBank/DDBJ databases">
        <title>Resolving the taxonomy of Roseburia spp., Eubacterium rectale and Agathobacter spp. through phylogenomic analysis.</title>
        <authorList>
            <person name="Sheridan P.O."/>
            <person name="Walker A.W."/>
            <person name="Duncan S.H."/>
            <person name="Scott K.P."/>
            <person name="Toole P.W.O."/>
            <person name="Luis P."/>
            <person name="Flint H.J."/>
        </authorList>
    </citation>
    <scope>NUCLEOTIDE SEQUENCE [LARGE SCALE GENOMIC DNA]</scope>
    <source>
        <strain evidence="2 3">JK623</strain>
    </source>
</reference>